<feature type="transmembrane region" description="Helical" evidence="2">
    <location>
        <begin position="112"/>
        <end position="136"/>
    </location>
</feature>
<keyword evidence="2" id="KW-0812">Transmembrane</keyword>
<gene>
    <name evidence="4" type="ORF">Tci_023635</name>
</gene>
<feature type="compositionally biased region" description="Basic and acidic residues" evidence="1">
    <location>
        <begin position="849"/>
        <end position="872"/>
    </location>
</feature>
<feature type="transmembrane region" description="Helical" evidence="2">
    <location>
        <begin position="82"/>
        <end position="105"/>
    </location>
</feature>
<feature type="compositionally biased region" description="Basic and acidic residues" evidence="1">
    <location>
        <begin position="882"/>
        <end position="901"/>
    </location>
</feature>
<dbReference type="InterPro" id="IPR039537">
    <property type="entry name" value="Retrotran_Ty1/copia-like"/>
</dbReference>
<proteinExistence type="predicted"/>
<name>A0A6L2KSM9_TANCI</name>
<dbReference type="InterPro" id="IPR036397">
    <property type="entry name" value="RNaseH_sf"/>
</dbReference>
<dbReference type="InterPro" id="IPR025724">
    <property type="entry name" value="GAG-pre-integrase_dom"/>
</dbReference>
<dbReference type="GO" id="GO:0003676">
    <property type="term" value="F:nucleic acid binding"/>
    <property type="evidence" value="ECO:0007669"/>
    <property type="project" value="InterPro"/>
</dbReference>
<evidence type="ECO:0000259" key="3">
    <source>
        <dbReference type="Pfam" id="PF13976"/>
    </source>
</evidence>
<sequence length="1498" mass="170849">MRLSIHNLYWFFHKVEFVIDPNLFHWNDEGKVSSISTVLSWIGSISSNSFLPSILLLMVIIVTVVIVAVILIFVFAIVGVVIVVAIIGVVIVVTIIGVVVVVTIIEVVVVFMIIRVVVVVFVGGIPSIIKLLFMIIGSFSCYRSFTWPGVPIGYNGKFWNRYGDNGMSDSIEDLVFLGIKSSGGVTDLTDDEDPTDVDGDTAMDDSIGVLASLGGEISSGERKSQESNSDNTRGITVGEVIGACSGGIGAMECRNARCVVLEGFGYKGGDKEVVQIILWYLDSECSKHMTGNHSQLMNLVSKFLGTVRFRNDQIAKIMRFDDSQLRNNLKGVDLLSRSKDTNLYTISIDDMLNTSLIYLLSKASKTKSWLWYCQLSHLNLGTLNKLAKDGLIRGIPKLKFQKDHMCSACVLGKKKSSHQPKAGDTNQEKLYLLNMYLYGPMNMESINEKKYIMVIVDDYSKFTWAKFLRSKDEALDAIIKCIKNIQYYKVKTDEFGGVLKNKARLVAQRFRQEEEIKFEESFTAATRIEAIHIPMVEKNKLDEDLQGTPVDATLYLGIIGSLMYLTSSKPDLIYAVCLCTWYQTQIMRGVRTLDVVHQEALNSKEQVKNGIVELYFVHTEYQLADIFTKPLPRERFNFLIEKLGMQSISLKTLNIWQRKRTRDGGNSTMTTTAAQQVALDNALVPLEKRVDICKSNMRIDPTKTQKEPMYQVVLDALAPTTCYLAFLITTEVPEIYMQQLFTVNKKDSTSYKFKIDKKSYIIDLEVFREIFQICHRLPNTDFDELPPDDEIVSFIKELGHKGDIRYIIEVMRDSDAYKTYLAYATGATSPKMKRKLKKPAFPLKKRTLVVKEEEEHKPSKKAGDSRDEANKEGDDEDDQESNDERTESDDKQTEADNPKTSDDEEQTQDDEYLRTPDDYVPTNDETNDESKEFNEEEYEELYGDVNISLKDDEPANKGKDDEEMTVAGHVSVNQEDTCNQVKDDAQATQKTKISIPSSSISSDYAAKYLNINNIPPVDMETDHASKQQVPKAPITSSDTTALEEFDQKTTLFESMTKSKSFNKILKQRALCHSLTELILEDEDAMDEGVTKKFKKRKPYDAKSNESSKGTSKSQSKSTGKSAQAEETVFEGGDTQEEHDQGQDKDSDWNARKIVDFRPPQTWISKIAKEEKPPLSFSELISTPIDFSAYVMNNLKINILTQDLLVGPAFNLLKGTCKSHVELEYNFKECYKVVIDRLDWNNPEGKEYTFNLSKTLPLIMERGHQVVHVDYFIYNDLDYLKGGILSGKYITSITKTKAAKYDDIQSIKDMVLSVSKHDVYSSKRIIAVTNVKVMKWYDYRYLEEVELRRKDQKLYKFKEGDFPRLNLHDIEDMMLLLVQKKLFNLERDVIYDSGMKLRMFTRRIVILKRMKDLQLGVESYQKKLNITKPETFKSDISNRTPYTAYNNPQLFIYVDKYKRNMLMRSIKLYKFSNGTLTSVRTVLHDIASNLRMDYLPKRR</sequence>
<feature type="compositionally biased region" description="Basic and acidic residues" evidence="1">
    <location>
        <begin position="949"/>
        <end position="960"/>
    </location>
</feature>
<evidence type="ECO:0000313" key="4">
    <source>
        <dbReference type="EMBL" id="GEU51657.1"/>
    </source>
</evidence>
<evidence type="ECO:0000256" key="1">
    <source>
        <dbReference type="SAM" id="MobiDB-lite"/>
    </source>
</evidence>
<feature type="region of interest" description="Disordered" evidence="1">
    <location>
        <begin position="1092"/>
        <end position="1150"/>
    </location>
</feature>
<dbReference type="Pfam" id="PF13976">
    <property type="entry name" value="gag_pre-integrs"/>
    <property type="match status" value="1"/>
</dbReference>
<feature type="compositionally biased region" description="Basic and acidic residues" evidence="1">
    <location>
        <begin position="1135"/>
        <end position="1150"/>
    </location>
</feature>
<dbReference type="EMBL" id="BKCJ010002899">
    <property type="protein sequence ID" value="GEU51657.1"/>
    <property type="molecule type" value="Genomic_DNA"/>
</dbReference>
<feature type="transmembrane region" description="Helical" evidence="2">
    <location>
        <begin position="54"/>
        <end position="76"/>
    </location>
</feature>
<comment type="caution">
    <text evidence="4">The sequence shown here is derived from an EMBL/GenBank/DDBJ whole genome shotgun (WGS) entry which is preliminary data.</text>
</comment>
<keyword evidence="2" id="KW-1133">Transmembrane helix</keyword>
<dbReference type="PANTHER" id="PTHR42648">
    <property type="entry name" value="TRANSPOSASE, PUTATIVE-RELATED"/>
    <property type="match status" value="1"/>
</dbReference>
<evidence type="ECO:0000256" key="2">
    <source>
        <dbReference type="SAM" id="Phobius"/>
    </source>
</evidence>
<protein>
    <recommendedName>
        <fullName evidence="3">GAG-pre-integrase domain-containing protein</fullName>
    </recommendedName>
</protein>
<feature type="region of interest" description="Disordered" evidence="1">
    <location>
        <begin position="1019"/>
        <end position="1041"/>
    </location>
</feature>
<accession>A0A6L2KSM9</accession>
<dbReference type="PANTHER" id="PTHR42648:SF32">
    <property type="entry name" value="RIBONUCLEASE H-LIKE DOMAIN, GAG-PRE-INTEGRASE DOMAIN PROTEIN-RELATED"/>
    <property type="match status" value="1"/>
</dbReference>
<keyword evidence="2" id="KW-0472">Membrane</keyword>
<reference evidence="4" key="1">
    <citation type="journal article" date="2019" name="Sci. Rep.">
        <title>Draft genome of Tanacetum cinerariifolium, the natural source of mosquito coil.</title>
        <authorList>
            <person name="Yamashiro T."/>
            <person name="Shiraishi A."/>
            <person name="Satake H."/>
            <person name="Nakayama K."/>
        </authorList>
    </citation>
    <scope>NUCLEOTIDE SEQUENCE</scope>
</reference>
<feature type="region of interest" description="Disordered" evidence="1">
    <location>
        <begin position="847"/>
        <end position="965"/>
    </location>
</feature>
<dbReference type="Gene3D" id="3.30.420.10">
    <property type="entry name" value="Ribonuclease H-like superfamily/Ribonuclease H"/>
    <property type="match status" value="1"/>
</dbReference>
<organism evidence="4">
    <name type="scientific">Tanacetum cinerariifolium</name>
    <name type="common">Dalmatian daisy</name>
    <name type="synonym">Chrysanthemum cinerariifolium</name>
    <dbReference type="NCBI Taxonomy" id="118510"/>
    <lineage>
        <taxon>Eukaryota</taxon>
        <taxon>Viridiplantae</taxon>
        <taxon>Streptophyta</taxon>
        <taxon>Embryophyta</taxon>
        <taxon>Tracheophyta</taxon>
        <taxon>Spermatophyta</taxon>
        <taxon>Magnoliopsida</taxon>
        <taxon>eudicotyledons</taxon>
        <taxon>Gunneridae</taxon>
        <taxon>Pentapetalae</taxon>
        <taxon>asterids</taxon>
        <taxon>campanulids</taxon>
        <taxon>Asterales</taxon>
        <taxon>Asteraceae</taxon>
        <taxon>Asteroideae</taxon>
        <taxon>Anthemideae</taxon>
        <taxon>Anthemidinae</taxon>
        <taxon>Tanacetum</taxon>
    </lineage>
</organism>
<feature type="domain" description="GAG-pre-integrase" evidence="3">
    <location>
        <begin position="342"/>
        <end position="413"/>
    </location>
</feature>
<feature type="compositionally biased region" description="Low complexity" evidence="1">
    <location>
        <begin position="1106"/>
        <end position="1124"/>
    </location>
</feature>